<dbReference type="GO" id="GO:0003700">
    <property type="term" value="F:DNA-binding transcription factor activity"/>
    <property type="evidence" value="ECO:0007669"/>
    <property type="project" value="InterPro"/>
</dbReference>
<dbReference type="EMBL" id="DVNJ01000015">
    <property type="protein sequence ID" value="HIU62721.1"/>
    <property type="molecule type" value="Genomic_DNA"/>
</dbReference>
<dbReference type="InterPro" id="IPR022689">
    <property type="entry name" value="Iron_dep_repressor"/>
</dbReference>
<keyword evidence="4" id="KW-0804">Transcription</keyword>
<evidence type="ECO:0000259" key="5">
    <source>
        <dbReference type="PROSITE" id="PS50944"/>
    </source>
</evidence>
<dbReference type="InterPro" id="IPR036390">
    <property type="entry name" value="WH_DNA-bd_sf"/>
</dbReference>
<reference evidence="6" key="1">
    <citation type="submission" date="2020-10" db="EMBL/GenBank/DDBJ databases">
        <authorList>
            <person name="Gilroy R."/>
        </authorList>
    </citation>
    <scope>NUCLEOTIDE SEQUENCE</scope>
    <source>
        <strain evidence="6">9366</strain>
    </source>
</reference>
<dbReference type="SMART" id="SM00529">
    <property type="entry name" value="HTH_DTXR"/>
    <property type="match status" value="1"/>
</dbReference>
<dbReference type="GO" id="GO:0046914">
    <property type="term" value="F:transition metal ion binding"/>
    <property type="evidence" value="ECO:0007669"/>
    <property type="project" value="InterPro"/>
</dbReference>
<dbReference type="Gene3D" id="1.10.10.10">
    <property type="entry name" value="Winged helix-like DNA-binding domain superfamily/Winged helix DNA-binding domain"/>
    <property type="match status" value="1"/>
</dbReference>
<comment type="similarity">
    <text evidence="1">Belongs to the DtxR/MntR family.</text>
</comment>
<keyword evidence="3" id="KW-0238">DNA-binding</keyword>
<dbReference type="InterPro" id="IPR036388">
    <property type="entry name" value="WH-like_DNA-bd_sf"/>
</dbReference>
<name>A0A9D1SJQ4_9FIRM</name>
<evidence type="ECO:0000313" key="7">
    <source>
        <dbReference type="Proteomes" id="UP000824145"/>
    </source>
</evidence>
<dbReference type="PANTHER" id="PTHR33238">
    <property type="entry name" value="IRON (METAL) DEPENDENT REPRESSOR, DTXR FAMILY"/>
    <property type="match status" value="1"/>
</dbReference>
<dbReference type="InterPro" id="IPR001367">
    <property type="entry name" value="Fe_dep_repressor"/>
</dbReference>
<dbReference type="Proteomes" id="UP000824145">
    <property type="component" value="Unassembled WGS sequence"/>
</dbReference>
<proteinExistence type="inferred from homology"/>
<gene>
    <name evidence="6" type="ORF">IAB07_02995</name>
</gene>
<dbReference type="GO" id="GO:0003677">
    <property type="term" value="F:DNA binding"/>
    <property type="evidence" value="ECO:0007669"/>
    <property type="project" value="UniProtKB-KW"/>
</dbReference>
<dbReference type="Gene3D" id="1.10.60.10">
    <property type="entry name" value="Iron dependent repressor, metal binding and dimerisation domain"/>
    <property type="match status" value="1"/>
</dbReference>
<evidence type="ECO:0000256" key="2">
    <source>
        <dbReference type="ARBA" id="ARBA00023015"/>
    </source>
</evidence>
<dbReference type="PROSITE" id="PS50944">
    <property type="entry name" value="HTH_DTXR"/>
    <property type="match status" value="1"/>
</dbReference>
<dbReference type="PANTHER" id="PTHR33238:SF7">
    <property type="entry name" value="IRON-DEPENDENT TRANSCRIPTIONAL REGULATOR"/>
    <property type="match status" value="1"/>
</dbReference>
<evidence type="ECO:0000313" key="6">
    <source>
        <dbReference type="EMBL" id="HIU62721.1"/>
    </source>
</evidence>
<reference evidence="6" key="2">
    <citation type="journal article" date="2021" name="PeerJ">
        <title>Extensive microbial diversity within the chicken gut microbiome revealed by metagenomics and culture.</title>
        <authorList>
            <person name="Gilroy R."/>
            <person name="Ravi A."/>
            <person name="Getino M."/>
            <person name="Pursley I."/>
            <person name="Horton D.L."/>
            <person name="Alikhan N.F."/>
            <person name="Baker D."/>
            <person name="Gharbi K."/>
            <person name="Hall N."/>
            <person name="Watson M."/>
            <person name="Adriaenssens E.M."/>
            <person name="Foster-Nyarko E."/>
            <person name="Jarju S."/>
            <person name="Secka A."/>
            <person name="Antonio M."/>
            <person name="Oren A."/>
            <person name="Chaudhuri R.R."/>
            <person name="La Ragione R."/>
            <person name="Hildebrand F."/>
            <person name="Pallen M.J."/>
        </authorList>
    </citation>
    <scope>NUCLEOTIDE SEQUENCE</scope>
    <source>
        <strain evidence="6">9366</strain>
    </source>
</reference>
<keyword evidence="2" id="KW-0805">Transcription regulation</keyword>
<evidence type="ECO:0000256" key="3">
    <source>
        <dbReference type="ARBA" id="ARBA00023125"/>
    </source>
</evidence>
<feature type="domain" description="HTH dtxR-type" evidence="5">
    <location>
        <begin position="1"/>
        <end position="64"/>
    </location>
</feature>
<dbReference type="InterPro" id="IPR036421">
    <property type="entry name" value="Fe_dep_repressor_sf"/>
</dbReference>
<evidence type="ECO:0000256" key="1">
    <source>
        <dbReference type="ARBA" id="ARBA00007871"/>
    </source>
</evidence>
<protein>
    <submittedName>
        <fullName evidence="6">Metal-dependent transcriptional regulator</fullName>
    </submittedName>
</protein>
<dbReference type="GO" id="GO:0046983">
    <property type="term" value="F:protein dimerization activity"/>
    <property type="evidence" value="ECO:0007669"/>
    <property type="project" value="InterPro"/>
</dbReference>
<dbReference type="SUPFAM" id="SSF47979">
    <property type="entry name" value="Iron-dependent repressor protein, dimerization domain"/>
    <property type="match status" value="1"/>
</dbReference>
<dbReference type="InterPro" id="IPR022687">
    <property type="entry name" value="HTH_DTXR"/>
</dbReference>
<dbReference type="AlphaFoldDB" id="A0A9D1SJQ4"/>
<sequence>MGYTKAEEDYLEAIYLLGGNGGRVQSVAVSNHLGVSKPAVNMATNDLAQKGLIEKQRYGDLSLTKKGLAVAEEIYSRHTLIKQLLIYIGVSEETAEKDCCKIEHTLSGETVEKLRELKKRLSL</sequence>
<dbReference type="Pfam" id="PF02742">
    <property type="entry name" value="Fe_dep_repr_C"/>
    <property type="match status" value="1"/>
</dbReference>
<evidence type="ECO:0000256" key="4">
    <source>
        <dbReference type="ARBA" id="ARBA00023163"/>
    </source>
</evidence>
<dbReference type="SUPFAM" id="SSF46785">
    <property type="entry name" value="Winged helix' DNA-binding domain"/>
    <property type="match status" value="1"/>
</dbReference>
<accession>A0A9D1SJQ4</accession>
<organism evidence="6 7">
    <name type="scientific">Candidatus Caccalectryoclostridium excrementigallinarum</name>
    <dbReference type="NCBI Taxonomy" id="2840710"/>
    <lineage>
        <taxon>Bacteria</taxon>
        <taxon>Bacillati</taxon>
        <taxon>Bacillota</taxon>
        <taxon>Clostridia</taxon>
        <taxon>Christensenellales</taxon>
        <taxon>Christensenellaceae</taxon>
        <taxon>Christensenellaceae incertae sedis</taxon>
        <taxon>Candidatus Caccalectryoclostridium</taxon>
    </lineage>
</organism>
<dbReference type="InterPro" id="IPR050536">
    <property type="entry name" value="DtxR_MntR_Metal-Reg"/>
</dbReference>
<dbReference type="Pfam" id="PF01325">
    <property type="entry name" value="Fe_dep_repress"/>
    <property type="match status" value="1"/>
</dbReference>
<comment type="caution">
    <text evidence="6">The sequence shown here is derived from an EMBL/GenBank/DDBJ whole genome shotgun (WGS) entry which is preliminary data.</text>
</comment>